<protein>
    <submittedName>
        <fullName evidence="2">Uncharacterized protein</fullName>
    </submittedName>
</protein>
<name>A0ABQ9IKW5_9NEOP</name>
<organism evidence="2 3">
    <name type="scientific">Dryococelus australis</name>
    <dbReference type="NCBI Taxonomy" id="614101"/>
    <lineage>
        <taxon>Eukaryota</taxon>
        <taxon>Metazoa</taxon>
        <taxon>Ecdysozoa</taxon>
        <taxon>Arthropoda</taxon>
        <taxon>Hexapoda</taxon>
        <taxon>Insecta</taxon>
        <taxon>Pterygota</taxon>
        <taxon>Neoptera</taxon>
        <taxon>Polyneoptera</taxon>
        <taxon>Phasmatodea</taxon>
        <taxon>Verophasmatodea</taxon>
        <taxon>Anareolatae</taxon>
        <taxon>Phasmatidae</taxon>
        <taxon>Eurycanthinae</taxon>
        <taxon>Dryococelus</taxon>
    </lineage>
</organism>
<feature type="region of interest" description="Disordered" evidence="1">
    <location>
        <begin position="85"/>
        <end position="106"/>
    </location>
</feature>
<sequence length="681" mass="74499">MMFAEFASGRCSAEHIHTSTTLLAHAITVRRLQVLQLIPQITFTAPTQSSKENSDTEITGIFALHPYYLLGNCGVAVLLFGPSKTDTRNRNDPSNTQFARPEVSKVGSHSTAVNAALSNVRRPNCRLHSAASLARVREAAAGHVRLPGDTLLLHVRRPAGAGFSPYTSTCVNNLGIKSHQFNEAHASNGIGLTDEGQHSIAAFLSQSGVILLFTSSKCQNMSTDRKGCRPMSLSNEKHESGLFSPFWFKSHLALPAGRFPDHQVKSISKKLSWAVMFQTPILVLYFRSGNRSVDGDKGKPLRTHPPPRLVTSSGTIPTCEHLGNEPGSPRLLGRVHHHGPTTTRITLLRTGFDSRHGYPGFHTRGELVGRCRGPEGFLTTLLFTSPAHSATAPTSPGLICADAQDLTFRAIISRYTKEPSPLRASIYSLVFTQRFSFRSPLKRPPFVIPCKSSKFHDIIPDIFTSGNCVGRCRWWAGFLGKLPVYPALAFQCCSILNPISPSSALKTSLLTAAQIFQLNSSRLIRRMLTDGTTPSLDVLQVQCHDDKYLVRRVSSVNISRTRPAWRGLFRSAQGFAPLIRNMLIPFLPWTVRGDVVAVLLQGEPGSITGGVTRIIVYWKRVGRCREASRVALDATEIPRDEGERDFGVAPLLPDGLVVAAWASARAVVTSCHLQSPPASRD</sequence>
<reference evidence="2 3" key="1">
    <citation type="submission" date="2023-02" db="EMBL/GenBank/DDBJ databases">
        <title>LHISI_Scaffold_Assembly.</title>
        <authorList>
            <person name="Stuart O.P."/>
            <person name="Cleave R."/>
            <person name="Magrath M.J.L."/>
            <person name="Mikheyev A.S."/>
        </authorList>
    </citation>
    <scope>NUCLEOTIDE SEQUENCE [LARGE SCALE GENOMIC DNA]</scope>
    <source>
        <strain evidence="2">Daus_M_001</strain>
        <tissue evidence="2">Leg muscle</tissue>
    </source>
</reference>
<comment type="caution">
    <text evidence="2">The sequence shown here is derived from an EMBL/GenBank/DDBJ whole genome shotgun (WGS) entry which is preliminary data.</text>
</comment>
<proteinExistence type="predicted"/>
<dbReference type="Proteomes" id="UP001159363">
    <property type="component" value="Chromosome 1"/>
</dbReference>
<keyword evidence="3" id="KW-1185">Reference proteome</keyword>
<feature type="region of interest" description="Disordered" evidence="1">
    <location>
        <begin position="295"/>
        <end position="317"/>
    </location>
</feature>
<evidence type="ECO:0000313" key="3">
    <source>
        <dbReference type="Proteomes" id="UP001159363"/>
    </source>
</evidence>
<evidence type="ECO:0000313" key="2">
    <source>
        <dbReference type="EMBL" id="KAJ8897296.1"/>
    </source>
</evidence>
<dbReference type="EMBL" id="JARBHB010000001">
    <property type="protein sequence ID" value="KAJ8897296.1"/>
    <property type="molecule type" value="Genomic_DNA"/>
</dbReference>
<accession>A0ABQ9IKW5</accession>
<evidence type="ECO:0000256" key="1">
    <source>
        <dbReference type="SAM" id="MobiDB-lite"/>
    </source>
</evidence>
<gene>
    <name evidence="2" type="ORF">PR048_002642</name>
</gene>